<dbReference type="CDD" id="cd00858">
    <property type="entry name" value="GlyRS_anticodon"/>
    <property type="match status" value="1"/>
</dbReference>
<dbReference type="GO" id="GO:1990742">
    <property type="term" value="C:microvesicle"/>
    <property type="evidence" value="ECO:0007669"/>
    <property type="project" value="UniProtKB-ARBA"/>
</dbReference>
<keyword evidence="4" id="KW-0067">ATP-binding</keyword>
<dbReference type="Pfam" id="PF00587">
    <property type="entry name" value="tRNA-synt_2b"/>
    <property type="match status" value="1"/>
</dbReference>
<dbReference type="PANTHER" id="PTHR10745:SF8">
    <property type="entry name" value="DNA POLYMERASE SUBUNIT GAMMA-2, MITOCHONDRIAL"/>
    <property type="match status" value="1"/>
</dbReference>
<evidence type="ECO:0000256" key="3">
    <source>
        <dbReference type="ARBA" id="ARBA00022741"/>
    </source>
</evidence>
<dbReference type="InterPro" id="IPR006195">
    <property type="entry name" value="aa-tRNA-synth_II"/>
</dbReference>
<keyword evidence="6" id="KW-0030">Aminoacyl-tRNA synthetase</keyword>
<dbReference type="GO" id="GO:0006426">
    <property type="term" value="P:glycyl-tRNA aminoacylation"/>
    <property type="evidence" value="ECO:0007669"/>
    <property type="project" value="TreeGrafter"/>
</dbReference>
<reference evidence="8" key="2">
    <citation type="journal article" date="2021" name="Microbiome">
        <title>Successional dynamics and alternative stable states in a saline activated sludge microbial community over 9 years.</title>
        <authorList>
            <person name="Wang Y."/>
            <person name="Ye J."/>
            <person name="Ju F."/>
            <person name="Liu L."/>
            <person name="Boyd J.A."/>
            <person name="Deng Y."/>
            <person name="Parks D.H."/>
            <person name="Jiang X."/>
            <person name="Yin X."/>
            <person name="Woodcroft B.J."/>
            <person name="Tyson G.W."/>
            <person name="Hugenholtz P."/>
            <person name="Polz M.F."/>
            <person name="Zhang T."/>
        </authorList>
    </citation>
    <scope>NUCLEOTIDE SEQUENCE</scope>
    <source>
        <strain evidence="8">HKST-UBA03</strain>
    </source>
</reference>
<keyword evidence="1" id="KW-0963">Cytoplasm</keyword>
<reference evidence="8" key="1">
    <citation type="submission" date="2020-04" db="EMBL/GenBank/DDBJ databases">
        <authorList>
            <person name="Zhang T."/>
        </authorList>
    </citation>
    <scope>NUCLEOTIDE SEQUENCE</scope>
    <source>
        <strain evidence="8">HKST-UBA03</strain>
    </source>
</reference>
<gene>
    <name evidence="8" type="ORF">KC614_03060</name>
</gene>
<accession>A0A955LL15</accession>
<organism evidence="8 9">
    <name type="scientific">candidate division WWE3 bacterium</name>
    <dbReference type="NCBI Taxonomy" id="2053526"/>
    <lineage>
        <taxon>Bacteria</taxon>
        <taxon>Katanobacteria</taxon>
    </lineage>
</organism>
<dbReference type="InterPro" id="IPR002314">
    <property type="entry name" value="aa-tRNA-synt_IIb"/>
</dbReference>
<protein>
    <submittedName>
        <fullName evidence="8">Glycine--tRNA ligase</fullName>
        <ecNumber evidence="8">6.1.1.14</ecNumber>
    </submittedName>
</protein>
<dbReference type="PROSITE" id="PS50862">
    <property type="entry name" value="AA_TRNA_LIGASE_II"/>
    <property type="match status" value="1"/>
</dbReference>
<dbReference type="EC" id="6.1.1.14" evidence="8"/>
<dbReference type="GO" id="GO:0005737">
    <property type="term" value="C:cytoplasm"/>
    <property type="evidence" value="ECO:0007669"/>
    <property type="project" value="TreeGrafter"/>
</dbReference>
<dbReference type="FunFam" id="3.40.50.800:FF:000002">
    <property type="entry name" value="Glycine--tRNA ligase"/>
    <property type="match status" value="1"/>
</dbReference>
<comment type="caution">
    <text evidence="8">The sequence shown here is derived from an EMBL/GenBank/DDBJ whole genome shotgun (WGS) entry which is preliminary data.</text>
</comment>
<name>A0A955LL15_UNCKA</name>
<dbReference type="Gene3D" id="3.30.930.10">
    <property type="entry name" value="Bira Bifunctional Protein, Domain 2"/>
    <property type="match status" value="1"/>
</dbReference>
<dbReference type="EMBL" id="JAGQKZ010000023">
    <property type="protein sequence ID" value="MCA9392159.1"/>
    <property type="molecule type" value="Genomic_DNA"/>
</dbReference>
<feature type="domain" description="Aminoacyl-transfer RNA synthetases class-II family profile" evidence="7">
    <location>
        <begin position="187"/>
        <end position="356"/>
    </location>
</feature>
<proteinExistence type="predicted"/>
<dbReference type="InterPro" id="IPR045864">
    <property type="entry name" value="aa-tRNA-synth_II/BPL/LPL"/>
</dbReference>
<dbReference type="Gene3D" id="3.40.50.800">
    <property type="entry name" value="Anticodon-binding domain"/>
    <property type="match status" value="1"/>
</dbReference>
<dbReference type="InterPro" id="IPR027031">
    <property type="entry name" value="Gly-tRNA_synthase/POLG2"/>
</dbReference>
<evidence type="ECO:0000256" key="2">
    <source>
        <dbReference type="ARBA" id="ARBA00022598"/>
    </source>
</evidence>
<sequence length="455" mass="52869">MAENMLETITSLSKRRGFVYQNSEIYGGMSALYDYGPLGAELRNNLHDLWWKKMVHQRADVYGIDGRNILHPKVWEASGHIKGFADALVEDKVTHERFAADKLVEDQLGVSVKSNDIETINTYIKEGKLKSPHGNPITEAKNINQLMAAEIGTVEGDKMKVYLKGESCQNIYVNYKQVLDSMHPKIPFGIAQIGRAFRNEITLGQFLFRQREFDQADVQYFVHPSEASRYYEEWKEIRWNYYINELGINEERLRWQQHSEDERAFYARDAWDIQYNFEGMGFKEIEGLHDRSNYDLTQHQKFSGVDLSYTNPQTKESFIPFIVECSGGFDRSFLAVLFDAYYEDEVNDRIVLKLKPTLAPYKAAVFPLVKNKEDIVTKAKEIFNKLSDDYSVAWDDRGNIGKRYYSQDEIGTPWCITVDYETLEEGSVTVRDRDTMEQIRVSVKEIGEFVQDKLR</sequence>
<evidence type="ECO:0000259" key="7">
    <source>
        <dbReference type="PROSITE" id="PS50862"/>
    </source>
</evidence>
<dbReference type="GO" id="GO:0005524">
    <property type="term" value="F:ATP binding"/>
    <property type="evidence" value="ECO:0007669"/>
    <property type="project" value="UniProtKB-KW"/>
</dbReference>
<evidence type="ECO:0000256" key="6">
    <source>
        <dbReference type="ARBA" id="ARBA00023146"/>
    </source>
</evidence>
<evidence type="ECO:0000313" key="9">
    <source>
        <dbReference type="Proteomes" id="UP000751518"/>
    </source>
</evidence>
<evidence type="ECO:0000313" key="8">
    <source>
        <dbReference type="EMBL" id="MCA9392159.1"/>
    </source>
</evidence>
<dbReference type="InterPro" id="IPR004154">
    <property type="entry name" value="Anticodon-bd"/>
</dbReference>
<keyword evidence="3" id="KW-0547">Nucleotide-binding</keyword>
<dbReference type="AlphaFoldDB" id="A0A955LL15"/>
<dbReference type="PRINTS" id="PR01043">
    <property type="entry name" value="TRNASYNTHGLY"/>
</dbReference>
<keyword evidence="5" id="KW-0648">Protein biosynthesis</keyword>
<evidence type="ECO:0000256" key="4">
    <source>
        <dbReference type="ARBA" id="ARBA00022840"/>
    </source>
</evidence>
<dbReference type="PANTHER" id="PTHR10745">
    <property type="entry name" value="GLYCYL-TRNA SYNTHETASE/DNA POLYMERASE SUBUNIT GAMMA-2"/>
    <property type="match status" value="1"/>
</dbReference>
<dbReference type="GO" id="GO:0004820">
    <property type="term" value="F:glycine-tRNA ligase activity"/>
    <property type="evidence" value="ECO:0007669"/>
    <property type="project" value="UniProtKB-EC"/>
</dbReference>
<dbReference type="NCBIfam" id="NF003211">
    <property type="entry name" value="PRK04173.1"/>
    <property type="match status" value="1"/>
</dbReference>
<evidence type="ECO:0000256" key="1">
    <source>
        <dbReference type="ARBA" id="ARBA00022490"/>
    </source>
</evidence>
<dbReference type="GO" id="GO:0004081">
    <property type="term" value="F:bis(5'-nucleosyl)-tetraphosphatase (asymmetrical) activity"/>
    <property type="evidence" value="ECO:0007669"/>
    <property type="project" value="UniProtKB-ARBA"/>
</dbReference>
<dbReference type="GO" id="GO:0070062">
    <property type="term" value="C:extracellular exosome"/>
    <property type="evidence" value="ECO:0007669"/>
    <property type="project" value="UniProtKB-ARBA"/>
</dbReference>
<evidence type="ECO:0000256" key="5">
    <source>
        <dbReference type="ARBA" id="ARBA00022917"/>
    </source>
</evidence>
<dbReference type="SUPFAM" id="SSF52954">
    <property type="entry name" value="Class II aaRS ABD-related"/>
    <property type="match status" value="1"/>
</dbReference>
<dbReference type="Proteomes" id="UP000751518">
    <property type="component" value="Unassembled WGS sequence"/>
</dbReference>
<dbReference type="InterPro" id="IPR036621">
    <property type="entry name" value="Anticodon-bd_dom_sf"/>
</dbReference>
<keyword evidence="2 8" id="KW-0436">Ligase</keyword>
<dbReference type="SUPFAM" id="SSF55681">
    <property type="entry name" value="Class II aaRS and biotin synthetases"/>
    <property type="match status" value="1"/>
</dbReference>
<dbReference type="Pfam" id="PF03129">
    <property type="entry name" value="HGTP_anticodon"/>
    <property type="match status" value="1"/>
</dbReference>
<dbReference type="GO" id="GO:0015966">
    <property type="term" value="P:diadenosine tetraphosphate biosynthetic process"/>
    <property type="evidence" value="ECO:0007669"/>
    <property type="project" value="UniProtKB-ARBA"/>
</dbReference>